<organism evidence="11 12">
    <name type="scientific">Forsythia ovata</name>
    <dbReference type="NCBI Taxonomy" id="205694"/>
    <lineage>
        <taxon>Eukaryota</taxon>
        <taxon>Viridiplantae</taxon>
        <taxon>Streptophyta</taxon>
        <taxon>Embryophyta</taxon>
        <taxon>Tracheophyta</taxon>
        <taxon>Spermatophyta</taxon>
        <taxon>Magnoliopsida</taxon>
        <taxon>eudicotyledons</taxon>
        <taxon>Gunneridae</taxon>
        <taxon>Pentapetalae</taxon>
        <taxon>asterids</taxon>
        <taxon>lamiids</taxon>
        <taxon>Lamiales</taxon>
        <taxon>Oleaceae</taxon>
        <taxon>Forsythieae</taxon>
        <taxon>Forsythia</taxon>
    </lineage>
</organism>
<dbReference type="GO" id="GO:0006355">
    <property type="term" value="P:regulation of DNA-templated transcription"/>
    <property type="evidence" value="ECO:0007669"/>
    <property type="project" value="UniProtKB-ARBA"/>
</dbReference>
<dbReference type="PANTHER" id="PTHR11064:SF115">
    <property type="entry name" value="NUCLEAR TRANSCRIPTION FACTOR Y SUBUNIT B-9"/>
    <property type="match status" value="1"/>
</dbReference>
<evidence type="ECO:0000256" key="8">
    <source>
        <dbReference type="ARBA" id="ARBA00023242"/>
    </source>
</evidence>
<evidence type="ECO:0000256" key="1">
    <source>
        <dbReference type="ARBA" id="ARBA00004123"/>
    </source>
</evidence>
<evidence type="ECO:0000256" key="7">
    <source>
        <dbReference type="ARBA" id="ARBA00023163"/>
    </source>
</evidence>
<dbReference type="Proteomes" id="UP001604277">
    <property type="component" value="Unassembled WGS sequence"/>
</dbReference>
<dbReference type="AlphaFoldDB" id="A0ABD1QDI6"/>
<gene>
    <name evidence="11" type="ORF">Fot_48860</name>
</gene>
<dbReference type="EMBL" id="JBFOLJ010000015">
    <property type="protein sequence ID" value="KAL2473124.1"/>
    <property type="molecule type" value="Genomic_DNA"/>
</dbReference>
<feature type="region of interest" description="Disordered" evidence="9">
    <location>
        <begin position="1"/>
        <end position="41"/>
    </location>
</feature>
<comment type="subcellular location">
    <subcellularLocation>
        <location evidence="1">Nucleus</location>
    </subcellularLocation>
</comment>
<dbReference type="InterPro" id="IPR003958">
    <property type="entry name" value="CBFA_NFYB_domain"/>
</dbReference>
<evidence type="ECO:0000313" key="12">
    <source>
        <dbReference type="Proteomes" id="UP001604277"/>
    </source>
</evidence>
<dbReference type="GO" id="GO:0005634">
    <property type="term" value="C:nucleus"/>
    <property type="evidence" value="ECO:0007669"/>
    <property type="project" value="UniProtKB-SubCell"/>
</dbReference>
<comment type="similarity">
    <text evidence="2">Belongs to the NFYB/HAP3 subunit family.</text>
</comment>
<evidence type="ECO:0000259" key="10">
    <source>
        <dbReference type="Pfam" id="PF00808"/>
    </source>
</evidence>
<proteinExistence type="inferred from homology"/>
<keyword evidence="6" id="KW-0010">Activator</keyword>
<keyword evidence="7" id="KW-0804">Transcription</keyword>
<evidence type="ECO:0000313" key="11">
    <source>
        <dbReference type="EMBL" id="KAL2473124.1"/>
    </source>
</evidence>
<evidence type="ECO:0000256" key="9">
    <source>
        <dbReference type="SAM" id="MobiDB-lite"/>
    </source>
</evidence>
<evidence type="ECO:0000256" key="4">
    <source>
        <dbReference type="ARBA" id="ARBA00023015"/>
    </source>
</evidence>
<evidence type="ECO:0000256" key="5">
    <source>
        <dbReference type="ARBA" id="ARBA00023125"/>
    </source>
</evidence>
<dbReference type="InterPro" id="IPR027113">
    <property type="entry name" value="Transc_fact_NFYB/HAP3"/>
</dbReference>
<dbReference type="GO" id="GO:0009738">
    <property type="term" value="P:abscisic acid-activated signaling pathway"/>
    <property type="evidence" value="ECO:0007669"/>
    <property type="project" value="UniProtKB-KW"/>
</dbReference>
<name>A0ABD1QDI6_9LAMI</name>
<comment type="caution">
    <text evidence="11">The sequence shown here is derived from an EMBL/GenBank/DDBJ whole genome shotgun (WGS) entry which is preliminary data.</text>
</comment>
<feature type="compositionally biased region" description="Polar residues" evidence="9">
    <location>
        <begin position="7"/>
        <end position="26"/>
    </location>
</feature>
<evidence type="ECO:0000256" key="2">
    <source>
        <dbReference type="ARBA" id="ARBA00009053"/>
    </source>
</evidence>
<sequence length="237" mass="26550">MEEVPKTTCTSWTAQQAAGNFSNNSTGRERRHPGNTTTGLVTPVVIGSGTNDPNNPIPHQTFKREQDQYVPIANVIRIMKRILPAHAKISDDAKETIQECVSEYISFITSVANEKCHQEHRKTITPEDILYSMEKLGFENYIEPLTLFLNKYREQDMERNSVLAEPFTRRAVRFVQPQQPAPIAPAPTMPTVHHQNYIYPSAINNYFGQTMGGNGECSSSSGAGPTNAEFNPYAQFK</sequence>
<keyword evidence="5" id="KW-0238">DNA-binding</keyword>
<dbReference type="SUPFAM" id="SSF47113">
    <property type="entry name" value="Histone-fold"/>
    <property type="match status" value="1"/>
</dbReference>
<evidence type="ECO:0000256" key="6">
    <source>
        <dbReference type="ARBA" id="ARBA00023159"/>
    </source>
</evidence>
<reference evidence="12" key="1">
    <citation type="submission" date="2024-07" db="EMBL/GenBank/DDBJ databases">
        <title>Two chromosome-level genome assemblies of Korean endemic species Abeliophyllum distichum and Forsythia ovata (Oleaceae).</title>
        <authorList>
            <person name="Jang H."/>
        </authorList>
    </citation>
    <scope>NUCLEOTIDE SEQUENCE [LARGE SCALE GENOMIC DNA]</scope>
</reference>
<dbReference type="PANTHER" id="PTHR11064">
    <property type="entry name" value="CCAAT-BINDING TRANSCRIPTION FACTOR-RELATED"/>
    <property type="match status" value="1"/>
</dbReference>
<accession>A0ABD1QDI6</accession>
<dbReference type="PRINTS" id="PR00615">
    <property type="entry name" value="CCAATSUBUNTA"/>
</dbReference>
<dbReference type="Pfam" id="PF00808">
    <property type="entry name" value="CBFD_NFYB_HMF"/>
    <property type="match status" value="1"/>
</dbReference>
<dbReference type="Gene3D" id="1.10.20.10">
    <property type="entry name" value="Histone, subunit A"/>
    <property type="match status" value="1"/>
</dbReference>
<feature type="domain" description="Transcription factor CBF/NF-Y/archaeal histone" evidence="10">
    <location>
        <begin position="70"/>
        <end position="131"/>
    </location>
</feature>
<dbReference type="CDD" id="cd22907">
    <property type="entry name" value="HFD_NFYB"/>
    <property type="match status" value="1"/>
</dbReference>
<keyword evidence="12" id="KW-1185">Reference proteome</keyword>
<dbReference type="InterPro" id="IPR009072">
    <property type="entry name" value="Histone-fold"/>
</dbReference>
<keyword evidence="4" id="KW-0805">Transcription regulation</keyword>
<keyword evidence="3" id="KW-0938">Abscisic acid signaling pathway</keyword>
<dbReference type="GO" id="GO:0003677">
    <property type="term" value="F:DNA binding"/>
    <property type="evidence" value="ECO:0007669"/>
    <property type="project" value="UniProtKB-KW"/>
</dbReference>
<protein>
    <submittedName>
        <fullName evidence="11">Nuclear transcription factor Y subunit B-9-like</fullName>
    </submittedName>
</protein>
<keyword evidence="8" id="KW-0539">Nucleus</keyword>
<evidence type="ECO:0000256" key="3">
    <source>
        <dbReference type="ARBA" id="ARBA00022682"/>
    </source>
</evidence>
<dbReference type="FunFam" id="1.10.20.10:FF:000049">
    <property type="entry name" value="Nuclear transcription factor Y subunit B-6"/>
    <property type="match status" value="1"/>
</dbReference>